<keyword evidence="2" id="KW-0031">Aminopeptidase</keyword>
<dbReference type="RefSeq" id="WP_234949213.1">
    <property type="nucleotide sequence ID" value="NZ_FQUR01000007.1"/>
</dbReference>
<keyword evidence="3" id="KW-1185">Reference proteome</keyword>
<dbReference type="InterPro" id="IPR022742">
    <property type="entry name" value="Hydrolase_4"/>
</dbReference>
<keyword evidence="2" id="KW-0378">Hydrolase</keyword>
<evidence type="ECO:0000259" key="1">
    <source>
        <dbReference type="Pfam" id="PF12146"/>
    </source>
</evidence>
<feature type="domain" description="Serine aminopeptidase S33" evidence="1">
    <location>
        <begin position="16"/>
        <end position="46"/>
    </location>
</feature>
<dbReference type="EMBL" id="FQUR01000007">
    <property type="protein sequence ID" value="SHE43839.1"/>
    <property type="molecule type" value="Genomic_DNA"/>
</dbReference>
<protein>
    <submittedName>
        <fullName evidence="2">Serine aminopeptidase, S33</fullName>
    </submittedName>
</protein>
<proteinExistence type="predicted"/>
<keyword evidence="2" id="KW-0645">Protease</keyword>
<name>A0A1M4TH54_9THEO</name>
<evidence type="ECO:0000313" key="2">
    <source>
        <dbReference type="EMBL" id="SHE43839.1"/>
    </source>
</evidence>
<dbReference type="AlphaFoldDB" id="A0A1M4TH54"/>
<reference evidence="3" key="1">
    <citation type="submission" date="2016-11" db="EMBL/GenBank/DDBJ databases">
        <authorList>
            <person name="Varghese N."/>
            <person name="Submissions S."/>
        </authorList>
    </citation>
    <scope>NUCLEOTIDE SEQUENCE [LARGE SCALE GENOMIC DNA]</scope>
    <source>
        <strain evidence="3">DSM 18761</strain>
    </source>
</reference>
<dbReference type="Pfam" id="PF12146">
    <property type="entry name" value="Hydrolase_4"/>
    <property type="match status" value="1"/>
</dbReference>
<evidence type="ECO:0000313" key="3">
    <source>
        <dbReference type="Proteomes" id="UP000184127"/>
    </source>
</evidence>
<dbReference type="GO" id="GO:0004177">
    <property type="term" value="F:aminopeptidase activity"/>
    <property type="evidence" value="ECO:0007669"/>
    <property type="project" value="UniProtKB-KW"/>
</dbReference>
<dbReference type="Proteomes" id="UP000184127">
    <property type="component" value="Unassembled WGS sequence"/>
</dbReference>
<gene>
    <name evidence="2" type="ORF">SAMN02745195_00364</name>
</gene>
<sequence length="48" mass="5653">MGKIYILICRNQKLVPIGIIQVFHGMAEHGGRYQNFARYMNEKGFYMD</sequence>
<organism evidence="2 3">
    <name type="scientific">Thermoanaerobacter uzonensis DSM 18761</name>
    <dbReference type="NCBI Taxonomy" id="1123369"/>
    <lineage>
        <taxon>Bacteria</taxon>
        <taxon>Bacillati</taxon>
        <taxon>Bacillota</taxon>
        <taxon>Clostridia</taxon>
        <taxon>Thermoanaerobacterales</taxon>
        <taxon>Thermoanaerobacteraceae</taxon>
        <taxon>Thermoanaerobacter</taxon>
    </lineage>
</organism>
<accession>A0A1M4TH54</accession>